<keyword evidence="1" id="KW-0472">Membrane</keyword>
<evidence type="ECO:0000256" key="1">
    <source>
        <dbReference type="SAM" id="Phobius"/>
    </source>
</evidence>
<keyword evidence="4" id="KW-1185">Reference proteome</keyword>
<dbReference type="InterPro" id="IPR043717">
    <property type="entry name" value="DUF5658"/>
</dbReference>
<feature type="transmembrane region" description="Helical" evidence="1">
    <location>
        <begin position="92"/>
        <end position="115"/>
    </location>
</feature>
<dbReference type="Proteomes" id="UP001259659">
    <property type="component" value="Unassembled WGS sequence"/>
</dbReference>
<reference evidence="3 4" key="1">
    <citation type="submission" date="2022-06" db="EMBL/GenBank/DDBJ databases">
        <title>Haloarcula sp. a new haloarchaeum isolate from saline soil.</title>
        <authorList>
            <person name="Strakova D."/>
            <person name="Galisteo C."/>
            <person name="Sanchez-Porro C."/>
            <person name="Ventosa A."/>
        </authorList>
    </citation>
    <scope>NUCLEOTIDE SEQUENCE [LARGE SCALE GENOMIC DNA]</scope>
    <source>
        <strain evidence="3 4">S1CR25-12</strain>
    </source>
</reference>
<evidence type="ECO:0000259" key="2">
    <source>
        <dbReference type="Pfam" id="PF18902"/>
    </source>
</evidence>
<sequence>MRQTFREEAVYVSGSRLRCDHLLWGLVLAAAAGDLVLTLFGLSLCFTEANPVARAVLDVGGGAGLLALKLTAVALLFAIYQHVRPLYRRAALVAFFVPQLLAVGHNSLLLAQYAAACP</sequence>
<feature type="transmembrane region" description="Helical" evidence="1">
    <location>
        <begin position="21"/>
        <end position="42"/>
    </location>
</feature>
<gene>
    <name evidence="3" type="ORF">NDI56_03585</name>
</gene>
<accession>A0ABU2F8E5</accession>
<feature type="domain" description="DUF5658" evidence="2">
    <location>
        <begin position="27"/>
        <end position="110"/>
    </location>
</feature>
<organism evidence="3 4">
    <name type="scientific">Haloarcula saliterrae</name>
    <dbReference type="NCBI Taxonomy" id="2950534"/>
    <lineage>
        <taxon>Archaea</taxon>
        <taxon>Methanobacteriati</taxon>
        <taxon>Methanobacteriota</taxon>
        <taxon>Stenosarchaea group</taxon>
        <taxon>Halobacteria</taxon>
        <taxon>Halobacteriales</taxon>
        <taxon>Haloarculaceae</taxon>
        <taxon>Haloarcula</taxon>
    </lineage>
</organism>
<feature type="transmembrane region" description="Helical" evidence="1">
    <location>
        <begin position="62"/>
        <end position="80"/>
    </location>
</feature>
<evidence type="ECO:0000313" key="4">
    <source>
        <dbReference type="Proteomes" id="UP001259659"/>
    </source>
</evidence>
<name>A0ABU2F8E5_9EURY</name>
<proteinExistence type="predicted"/>
<keyword evidence="1" id="KW-1133">Transmembrane helix</keyword>
<protein>
    <submittedName>
        <fullName evidence="3">DUF5658 family protein</fullName>
    </submittedName>
</protein>
<dbReference type="Pfam" id="PF18902">
    <property type="entry name" value="DUF5658"/>
    <property type="match status" value="1"/>
</dbReference>
<evidence type="ECO:0000313" key="3">
    <source>
        <dbReference type="EMBL" id="MDS0258491.1"/>
    </source>
</evidence>
<comment type="caution">
    <text evidence="3">The sequence shown here is derived from an EMBL/GenBank/DDBJ whole genome shotgun (WGS) entry which is preliminary data.</text>
</comment>
<keyword evidence="1" id="KW-0812">Transmembrane</keyword>
<dbReference type="EMBL" id="JAMQON010000001">
    <property type="protein sequence ID" value="MDS0258491.1"/>
    <property type="molecule type" value="Genomic_DNA"/>
</dbReference>
<dbReference type="RefSeq" id="WP_310918056.1">
    <property type="nucleotide sequence ID" value="NZ_JAMQON010000001.1"/>
</dbReference>